<dbReference type="SUPFAM" id="SSF54648">
    <property type="entry name" value="DLC"/>
    <property type="match status" value="2"/>
</dbReference>
<dbReference type="CDD" id="cd21450">
    <property type="entry name" value="DLC-like_DYNLL1-like"/>
    <property type="match status" value="2"/>
</dbReference>
<organism evidence="3 4">
    <name type="scientific">Echinococcus granulosus</name>
    <name type="common">Hydatid tapeworm</name>
    <dbReference type="NCBI Taxonomy" id="6210"/>
    <lineage>
        <taxon>Eukaryota</taxon>
        <taxon>Metazoa</taxon>
        <taxon>Spiralia</taxon>
        <taxon>Lophotrochozoa</taxon>
        <taxon>Platyhelminthes</taxon>
        <taxon>Cestoda</taxon>
        <taxon>Eucestoda</taxon>
        <taxon>Cyclophyllidea</taxon>
        <taxon>Taeniidae</taxon>
        <taxon>Echinococcus</taxon>
        <taxon>Echinococcus granulosus group</taxon>
    </lineage>
</organism>
<feature type="compositionally biased region" description="Basic and acidic residues" evidence="1">
    <location>
        <begin position="268"/>
        <end position="284"/>
    </location>
</feature>
<evidence type="ECO:0000256" key="1">
    <source>
        <dbReference type="SAM" id="MobiDB-lite"/>
    </source>
</evidence>
<feature type="compositionally biased region" description="Polar residues" evidence="1">
    <location>
        <begin position="256"/>
        <end position="267"/>
    </location>
</feature>
<dbReference type="CTD" id="36344126"/>
<evidence type="ECO:0000313" key="3">
    <source>
        <dbReference type="EMBL" id="EUB56683.1"/>
    </source>
</evidence>
<dbReference type="Pfam" id="PF13499">
    <property type="entry name" value="EF-hand_7"/>
    <property type="match status" value="1"/>
</dbReference>
<dbReference type="CDD" id="cd00051">
    <property type="entry name" value="EFh"/>
    <property type="match status" value="1"/>
</dbReference>
<dbReference type="AlphaFoldDB" id="W6U646"/>
<dbReference type="PANTHER" id="PTHR11886:SF35">
    <property type="entry name" value="DYNEIN LIGHT CHAIN"/>
    <property type="match status" value="1"/>
</dbReference>
<dbReference type="Pfam" id="PF01221">
    <property type="entry name" value="Dynein_light"/>
    <property type="match status" value="2"/>
</dbReference>
<dbReference type="PANTHER" id="PTHR11886">
    <property type="entry name" value="DYNEIN LIGHT CHAIN"/>
    <property type="match status" value="1"/>
</dbReference>
<gene>
    <name evidence="3" type="ORF">EGR_08411</name>
</gene>
<proteinExistence type="predicted"/>
<evidence type="ECO:0000313" key="4">
    <source>
        <dbReference type="Proteomes" id="UP000019149"/>
    </source>
</evidence>
<evidence type="ECO:0000259" key="2">
    <source>
        <dbReference type="PROSITE" id="PS50222"/>
    </source>
</evidence>
<dbReference type="GO" id="GO:0005868">
    <property type="term" value="C:cytoplasmic dynein complex"/>
    <property type="evidence" value="ECO:0007669"/>
    <property type="project" value="TreeGrafter"/>
</dbReference>
<dbReference type="InterPro" id="IPR001372">
    <property type="entry name" value="Dynein_light_chain_typ-1/2"/>
</dbReference>
<dbReference type="SUPFAM" id="SSF47473">
    <property type="entry name" value="EF-hand"/>
    <property type="match status" value="1"/>
</dbReference>
<dbReference type="SMART" id="SM01375">
    <property type="entry name" value="Dynein_light"/>
    <property type="match status" value="1"/>
</dbReference>
<dbReference type="GO" id="GO:0005509">
    <property type="term" value="F:calcium ion binding"/>
    <property type="evidence" value="ECO:0007669"/>
    <property type="project" value="InterPro"/>
</dbReference>
<dbReference type="SMART" id="SM00054">
    <property type="entry name" value="EFh"/>
    <property type="match status" value="3"/>
</dbReference>
<dbReference type="RefSeq" id="XP_024347879.1">
    <property type="nucleotide sequence ID" value="XM_024497660.1"/>
</dbReference>
<dbReference type="InterPro" id="IPR011992">
    <property type="entry name" value="EF-hand-dom_pair"/>
</dbReference>
<dbReference type="InterPro" id="IPR037177">
    <property type="entry name" value="DLC_sf"/>
</dbReference>
<dbReference type="EMBL" id="APAU02000106">
    <property type="protein sequence ID" value="EUB56683.1"/>
    <property type="molecule type" value="Genomic_DNA"/>
</dbReference>
<dbReference type="PROSITE" id="PS50222">
    <property type="entry name" value="EF_HAND_2"/>
    <property type="match status" value="1"/>
</dbReference>
<comment type="caution">
    <text evidence="3">The sequence shown here is derived from an EMBL/GenBank/DDBJ whole genome shotgun (WGS) entry which is preliminary data.</text>
</comment>
<feature type="compositionally biased region" description="Low complexity" evidence="1">
    <location>
        <begin position="240"/>
        <end position="250"/>
    </location>
</feature>
<keyword evidence="4" id="KW-1185">Reference proteome</keyword>
<feature type="compositionally biased region" description="Low complexity" evidence="1">
    <location>
        <begin position="285"/>
        <end position="296"/>
    </location>
</feature>
<feature type="compositionally biased region" description="Low complexity" evidence="1">
    <location>
        <begin position="322"/>
        <end position="335"/>
    </location>
</feature>
<protein>
    <submittedName>
        <fullName evidence="3">Tegumental protein</fullName>
    </submittedName>
</protein>
<name>W6U646_ECHGR</name>
<dbReference type="OrthoDB" id="6236179at2759"/>
<dbReference type="Gene3D" id="3.30.740.10">
    <property type="entry name" value="Protein Inhibitor Of Neuronal Nitric Oxide Synthase"/>
    <property type="match status" value="2"/>
</dbReference>
<sequence length="428" mass="48413">MSMPVSQELAKMFEAIDTNFNGYITRDELEDYAKKTGQPESMVDDWFKWFDFGNTGKITYEDMCETLAIGMTKSYSEKVEKKREMIQKGKIAPPKDMPKEYAAPQPKPGWLEGVTLLYTGRSEEGLLEYVVSVVKSANMQDFDKESSFARYLKETMEKKWGRHWQVIVSQSTFGCASWFRWFDLDNKGVIEAEDICATLGIPMREPYAQRVKANRERRRKTSLPMSDSRSKRLIDSARHSSLSSKSSSSKEVANRQRGSTTSSSSNEAKVDKAGKISPDRRVDSQKSLSDGSSQSGPIKEVTAPVEASAPRFAGAKYNDTQSVESSGSSSNSSSSLRDSFEILHEEAVDEELLKDVMKIVKANEDKVKEEKDMAKLLKDGVEKRHGKHWQAIVAYTNLGCNVEHEVKTFVYLRKNNRIFILFRTPIAE</sequence>
<reference evidence="3 4" key="1">
    <citation type="journal article" date="2013" name="Nat. Genet.">
        <title>The genome of the hydatid tapeworm Echinococcus granulosus.</title>
        <authorList>
            <person name="Zheng H."/>
            <person name="Zhang W."/>
            <person name="Zhang L."/>
            <person name="Zhang Z."/>
            <person name="Li J."/>
            <person name="Lu G."/>
            <person name="Zhu Y."/>
            <person name="Wang Y."/>
            <person name="Huang Y."/>
            <person name="Liu J."/>
            <person name="Kang H."/>
            <person name="Chen J."/>
            <person name="Wang L."/>
            <person name="Chen A."/>
            <person name="Yu S."/>
            <person name="Gao Z."/>
            <person name="Jin L."/>
            <person name="Gu W."/>
            <person name="Wang Z."/>
            <person name="Zhao L."/>
            <person name="Shi B."/>
            <person name="Wen H."/>
            <person name="Lin R."/>
            <person name="Jones M.K."/>
            <person name="Brejova B."/>
            <person name="Vinar T."/>
            <person name="Zhao G."/>
            <person name="McManus D.P."/>
            <person name="Chen Z."/>
            <person name="Zhou Y."/>
            <person name="Wang S."/>
        </authorList>
    </citation>
    <scope>NUCLEOTIDE SEQUENCE [LARGE SCALE GENOMIC DNA]</scope>
</reference>
<feature type="domain" description="EF-hand" evidence="2">
    <location>
        <begin position="4"/>
        <end position="39"/>
    </location>
</feature>
<dbReference type="Gene3D" id="1.10.238.10">
    <property type="entry name" value="EF-hand"/>
    <property type="match status" value="1"/>
</dbReference>
<dbReference type="KEGG" id="egl:EGR_08411"/>
<accession>W6U646</accession>
<feature type="region of interest" description="Disordered" evidence="1">
    <location>
        <begin position="210"/>
        <end position="335"/>
    </location>
</feature>
<dbReference type="GeneID" id="36344126"/>
<dbReference type="InterPro" id="IPR002048">
    <property type="entry name" value="EF_hand_dom"/>
</dbReference>
<dbReference type="GO" id="GO:0007017">
    <property type="term" value="P:microtubule-based process"/>
    <property type="evidence" value="ECO:0007669"/>
    <property type="project" value="InterPro"/>
</dbReference>
<feature type="compositionally biased region" description="Basic and acidic residues" evidence="1">
    <location>
        <begin position="228"/>
        <end position="238"/>
    </location>
</feature>
<dbReference type="GO" id="GO:0045505">
    <property type="term" value="F:dynein intermediate chain binding"/>
    <property type="evidence" value="ECO:0007669"/>
    <property type="project" value="TreeGrafter"/>
</dbReference>
<dbReference type="STRING" id="6210.W6U646"/>
<dbReference type="Proteomes" id="UP000019149">
    <property type="component" value="Unassembled WGS sequence"/>
</dbReference>